<feature type="domain" description="YknX-like C-terminal permuted SH3-like" evidence="5">
    <location>
        <begin position="315"/>
        <end position="381"/>
    </location>
</feature>
<comment type="caution">
    <text evidence="7">The sequence shown here is derived from an EMBL/GenBank/DDBJ whole genome shotgun (WGS) entry which is preliminary data.</text>
</comment>
<dbReference type="Pfam" id="PF25984">
    <property type="entry name" value="BSH_YknX"/>
    <property type="match status" value="1"/>
</dbReference>
<comment type="subcellular location">
    <subcellularLocation>
        <location evidence="1">Cell envelope</location>
    </subcellularLocation>
</comment>
<dbReference type="InterPro" id="IPR058637">
    <property type="entry name" value="YknX-like_C"/>
</dbReference>
<name>A0A927CHC6_9BACL</name>
<feature type="coiled-coil region" evidence="3">
    <location>
        <begin position="96"/>
        <end position="164"/>
    </location>
</feature>
<evidence type="ECO:0000259" key="4">
    <source>
        <dbReference type="Pfam" id="PF25984"/>
    </source>
</evidence>
<accession>A0A927CHC6</accession>
<dbReference type="PANTHER" id="PTHR32347:SF14">
    <property type="entry name" value="EFFLUX SYSTEM COMPONENT YKNX-RELATED"/>
    <property type="match status" value="1"/>
</dbReference>
<feature type="domain" description="YknX-like beta-barrel" evidence="6">
    <location>
        <begin position="220"/>
        <end position="306"/>
    </location>
</feature>
<organism evidence="7 8">
    <name type="scientific">Paenibacillus arenilitoris</name>
    <dbReference type="NCBI Taxonomy" id="2772299"/>
    <lineage>
        <taxon>Bacteria</taxon>
        <taxon>Bacillati</taxon>
        <taxon>Bacillota</taxon>
        <taxon>Bacilli</taxon>
        <taxon>Bacillales</taxon>
        <taxon>Paenibacillaceae</taxon>
        <taxon>Paenibacillus</taxon>
    </lineage>
</organism>
<evidence type="ECO:0000313" key="7">
    <source>
        <dbReference type="EMBL" id="MBD2867042.1"/>
    </source>
</evidence>
<evidence type="ECO:0000259" key="5">
    <source>
        <dbReference type="Pfam" id="PF25989"/>
    </source>
</evidence>
<proteinExistence type="predicted"/>
<dbReference type="Proteomes" id="UP000632125">
    <property type="component" value="Unassembled WGS sequence"/>
</dbReference>
<evidence type="ECO:0000256" key="1">
    <source>
        <dbReference type="ARBA" id="ARBA00004196"/>
    </source>
</evidence>
<evidence type="ECO:0000256" key="3">
    <source>
        <dbReference type="SAM" id="Coils"/>
    </source>
</evidence>
<dbReference type="PANTHER" id="PTHR32347">
    <property type="entry name" value="EFFLUX SYSTEM COMPONENT YKNX-RELATED"/>
    <property type="match status" value="1"/>
</dbReference>
<dbReference type="GO" id="GO:0030313">
    <property type="term" value="C:cell envelope"/>
    <property type="evidence" value="ECO:0007669"/>
    <property type="project" value="UniProtKB-SubCell"/>
</dbReference>
<sequence length="386" mass="43420">MKKAVVGALVLVAVSIVGFNVWQLNQSSTTKQEAVNVETYRVEFQELKQYVIASGVAIPAEEERIYLDSGLGQLERILVAEGQKVKAGTPVLRYRADDISNELKEFEISRKRLELELEENKEQLSNLMPELRQELGNITDDTQREEAVRQLGRKKRNLERQQAVIILDIEAIKMQTAALEDKRKRLVVTSGMKGTVQKIEYDSSDYSDNPLIYIVSDQNYKVHGTITEFDHVLVKMDQKVEVKPKVLSGQAWKGIVRSVDSTPVGWSTADSATQGDKEVVTSYPFIVDLLEPSEELKSGYHVYIDIEVEPNERRLAVPHGAILNEEGQEVVLLVREGIIQKRQVTTGRSSDNWKEIVSGLMEGDLIVSSPQPEMREGMPIQTEDAA</sequence>
<evidence type="ECO:0000313" key="8">
    <source>
        <dbReference type="Proteomes" id="UP000632125"/>
    </source>
</evidence>
<keyword evidence="2 3" id="KW-0175">Coiled coil</keyword>
<dbReference type="InterPro" id="IPR058636">
    <property type="entry name" value="Beta-barrel_YknX"/>
</dbReference>
<dbReference type="Pfam" id="PF25990">
    <property type="entry name" value="Beta-barrel_YknX"/>
    <property type="match status" value="1"/>
</dbReference>
<dbReference type="Gene3D" id="2.40.30.170">
    <property type="match status" value="1"/>
</dbReference>
<gene>
    <name evidence="7" type="ORF">IDH41_00520</name>
</gene>
<dbReference type="AlphaFoldDB" id="A0A927CHC6"/>
<evidence type="ECO:0000256" key="2">
    <source>
        <dbReference type="ARBA" id="ARBA00023054"/>
    </source>
</evidence>
<evidence type="ECO:0000259" key="6">
    <source>
        <dbReference type="Pfam" id="PF25990"/>
    </source>
</evidence>
<dbReference type="EMBL" id="JACXIY010000001">
    <property type="protein sequence ID" value="MBD2867042.1"/>
    <property type="molecule type" value="Genomic_DNA"/>
</dbReference>
<reference evidence="7" key="1">
    <citation type="submission" date="2020-09" db="EMBL/GenBank/DDBJ databases">
        <title>A novel bacterium of genus Paenibacillus, isolated from South China Sea.</title>
        <authorList>
            <person name="Huang H."/>
            <person name="Mo K."/>
            <person name="Hu Y."/>
        </authorList>
    </citation>
    <scope>NUCLEOTIDE SEQUENCE</scope>
    <source>
        <strain evidence="7">IB182493</strain>
    </source>
</reference>
<dbReference type="Gene3D" id="2.40.420.20">
    <property type="match status" value="1"/>
</dbReference>
<dbReference type="RefSeq" id="WP_190857289.1">
    <property type="nucleotide sequence ID" value="NZ_JACXIY010000001.1"/>
</dbReference>
<feature type="domain" description="YknX-like barrel-sandwich hybrid" evidence="4">
    <location>
        <begin position="63"/>
        <end position="215"/>
    </location>
</feature>
<keyword evidence="8" id="KW-1185">Reference proteome</keyword>
<dbReference type="InterPro" id="IPR058639">
    <property type="entry name" value="BSH_YknX-like"/>
</dbReference>
<dbReference type="InterPro" id="IPR050465">
    <property type="entry name" value="UPF0194_transport"/>
</dbReference>
<protein>
    <submittedName>
        <fullName evidence="7">Efflux RND transporter periplasmic adaptor subunit</fullName>
    </submittedName>
</protein>
<dbReference type="Pfam" id="PF25989">
    <property type="entry name" value="YknX_C"/>
    <property type="match status" value="1"/>
</dbReference>